<reference evidence="2 3" key="1">
    <citation type="journal article" date="2015" name="Stand. Genomic Sci.">
        <title>Genomic Encyclopedia of Bacterial and Archaeal Type Strains, Phase III: the genomes of soil and plant-associated and newly described type strains.</title>
        <authorList>
            <person name="Whitman W.B."/>
            <person name="Woyke T."/>
            <person name="Klenk H.P."/>
            <person name="Zhou Y."/>
            <person name="Lilburn T.G."/>
            <person name="Beck B.J."/>
            <person name="De Vos P."/>
            <person name="Vandamme P."/>
            <person name="Eisen J.A."/>
            <person name="Garrity G."/>
            <person name="Hugenholtz P."/>
            <person name="Kyrpides N.C."/>
        </authorList>
    </citation>
    <scope>NUCLEOTIDE SEQUENCE [LARGE SCALE GENOMIC DNA]</scope>
    <source>
        <strain evidence="2 3">CGMCC 1.6855</strain>
    </source>
</reference>
<dbReference type="InterPro" id="IPR012577">
    <property type="entry name" value="NIPSNAP"/>
</dbReference>
<dbReference type="AlphaFoldDB" id="A0A562M6V3"/>
<dbReference type="EMBL" id="VLKR01000042">
    <property type="protein sequence ID" value="TWI15552.1"/>
    <property type="molecule type" value="Genomic_DNA"/>
</dbReference>
<dbReference type="RefSeq" id="WP_145330778.1">
    <property type="nucleotide sequence ID" value="NZ_DAIRPU010000006.1"/>
</dbReference>
<evidence type="ECO:0000259" key="1">
    <source>
        <dbReference type="Pfam" id="PF07978"/>
    </source>
</evidence>
<dbReference type="Gene3D" id="3.30.70.100">
    <property type="match status" value="1"/>
</dbReference>
<proteinExistence type="predicted"/>
<name>A0A562M6V3_9SPHI</name>
<dbReference type="InterPro" id="IPR011008">
    <property type="entry name" value="Dimeric_a/b-barrel"/>
</dbReference>
<dbReference type="SUPFAM" id="SSF54909">
    <property type="entry name" value="Dimeric alpha+beta barrel"/>
    <property type="match status" value="1"/>
</dbReference>
<gene>
    <name evidence="2" type="ORF">IQ31_05050</name>
</gene>
<evidence type="ECO:0000313" key="3">
    <source>
        <dbReference type="Proteomes" id="UP000315908"/>
    </source>
</evidence>
<sequence>MKKNAFNLYRPFILVLLLVAVGSYVAAFEKVNQDYFQLKVYHYETDEQEKAIDQYLEMAYLPTVHQMGFEKVGVFKPVEYVAGKERLVYVFLSASDLGQLVDLELRLAKDQRFQDLGKVYLEANYSRPPFTRVETILMKAFAAMPKAKLPKLSAEKNKRIYELRSYEAATEKLSMNKIDMFNNGEIDIFNKLNFNAVFYGQVIAGSTMPNLMYLTAFENMEDRNTHWKDFGPLYKPMQDLPQYQNNVSKSIKVLLFPTAYSDI</sequence>
<protein>
    <submittedName>
        <fullName evidence="2">NIPSNAP protein</fullName>
    </submittedName>
</protein>
<dbReference type="Proteomes" id="UP000315908">
    <property type="component" value="Unassembled WGS sequence"/>
</dbReference>
<dbReference type="OrthoDB" id="192769at2"/>
<feature type="domain" description="NIPSNAP" evidence="1">
    <location>
        <begin position="161"/>
        <end position="260"/>
    </location>
</feature>
<organism evidence="2 3">
    <name type="scientific">Sphingobacterium siyangense</name>
    <dbReference type="NCBI Taxonomy" id="459529"/>
    <lineage>
        <taxon>Bacteria</taxon>
        <taxon>Pseudomonadati</taxon>
        <taxon>Bacteroidota</taxon>
        <taxon>Sphingobacteriia</taxon>
        <taxon>Sphingobacteriales</taxon>
        <taxon>Sphingobacteriaceae</taxon>
        <taxon>Sphingobacterium</taxon>
    </lineage>
</organism>
<evidence type="ECO:0000313" key="2">
    <source>
        <dbReference type="EMBL" id="TWI15552.1"/>
    </source>
</evidence>
<dbReference type="Pfam" id="PF07978">
    <property type="entry name" value="NIPSNAP"/>
    <property type="match status" value="1"/>
</dbReference>
<comment type="caution">
    <text evidence="2">The sequence shown here is derived from an EMBL/GenBank/DDBJ whole genome shotgun (WGS) entry which is preliminary data.</text>
</comment>
<accession>A0A562M6V3</accession>